<feature type="domain" description="IraD/Gp25-like" evidence="1">
    <location>
        <begin position="29"/>
        <end position="113"/>
    </location>
</feature>
<dbReference type="PANTHER" id="PTHR38595">
    <property type="entry name" value="CYTOPLASMIC PROTEIN-RELATED"/>
    <property type="match status" value="1"/>
</dbReference>
<dbReference type="Proteomes" id="UP000198854">
    <property type="component" value="Unassembled WGS sequence"/>
</dbReference>
<dbReference type="STRING" id="861298.SAMN04488136_12151"/>
<protein>
    <submittedName>
        <fullName evidence="2">Type VI secretion system protein</fullName>
    </submittedName>
</protein>
<gene>
    <name evidence="2" type="ORF">SAMN04488136_12151</name>
</gene>
<dbReference type="InterPro" id="IPR007048">
    <property type="entry name" value="IraD/Gp25-like"/>
</dbReference>
<sequence>MEKGYRLLERIELGEPKNCYDKVVSHKHLIESIHVHLADLLNTHAGNAMIDGDYGLPDFNDVLATNSNLVRNIQQNIRSTIERYEPRLRNIDVHYREDHNNPLQLGFGILAEVFHNGGKVSMSIDIFMGVDGQFNV</sequence>
<keyword evidence="3" id="KW-1185">Reference proteome</keyword>
<dbReference type="PANTHER" id="PTHR38595:SF2">
    <property type="entry name" value="TYPE VI SECRETION SYSTEM BASEPLATE SUBUNIT TSSE"/>
    <property type="match status" value="1"/>
</dbReference>
<dbReference type="InterPro" id="IPR053176">
    <property type="entry name" value="T6SS_TssE1-like"/>
</dbReference>
<proteinExistence type="predicted"/>
<reference evidence="2 3" key="1">
    <citation type="submission" date="2016-10" db="EMBL/GenBank/DDBJ databases">
        <authorList>
            <person name="de Groot N.N."/>
        </authorList>
    </citation>
    <scope>NUCLEOTIDE SEQUENCE [LARGE SCALE GENOMIC DNA]</scope>
    <source>
        <strain evidence="2 3">CGMCC 1.10228</strain>
    </source>
</reference>
<dbReference type="OrthoDB" id="119583at2"/>
<evidence type="ECO:0000313" key="3">
    <source>
        <dbReference type="Proteomes" id="UP000198854"/>
    </source>
</evidence>
<dbReference type="Gene3D" id="3.10.450.40">
    <property type="match status" value="1"/>
</dbReference>
<organism evidence="2 3">
    <name type="scientific">Vibrio xiamenensis</name>
    <dbReference type="NCBI Taxonomy" id="861298"/>
    <lineage>
        <taxon>Bacteria</taxon>
        <taxon>Pseudomonadati</taxon>
        <taxon>Pseudomonadota</taxon>
        <taxon>Gammaproteobacteria</taxon>
        <taxon>Vibrionales</taxon>
        <taxon>Vibrionaceae</taxon>
        <taxon>Vibrio</taxon>
    </lineage>
</organism>
<dbReference type="InterPro" id="IPR017737">
    <property type="entry name" value="TssE1-like"/>
</dbReference>
<dbReference type="EMBL" id="FNDD01000021">
    <property type="protein sequence ID" value="SDH60769.1"/>
    <property type="molecule type" value="Genomic_DNA"/>
</dbReference>
<dbReference type="RefSeq" id="WP_093276320.1">
    <property type="nucleotide sequence ID" value="NZ_FNDD01000021.1"/>
</dbReference>
<dbReference type="AlphaFoldDB" id="A0A1G8DTN2"/>
<dbReference type="NCBIfam" id="TIGR03357">
    <property type="entry name" value="VI_zyme"/>
    <property type="match status" value="1"/>
</dbReference>
<accession>A0A1G8DTN2</accession>
<dbReference type="SUPFAM" id="SSF160719">
    <property type="entry name" value="gpW/gp25-like"/>
    <property type="match status" value="1"/>
</dbReference>
<name>A0A1G8DTN2_9VIBR</name>
<dbReference type="Pfam" id="PF04965">
    <property type="entry name" value="GPW_gp25"/>
    <property type="match status" value="1"/>
</dbReference>
<evidence type="ECO:0000313" key="2">
    <source>
        <dbReference type="EMBL" id="SDH60769.1"/>
    </source>
</evidence>
<evidence type="ECO:0000259" key="1">
    <source>
        <dbReference type="Pfam" id="PF04965"/>
    </source>
</evidence>